<accession>A0A251TLK0</accession>
<proteinExistence type="predicted"/>
<reference evidence="2" key="3">
    <citation type="submission" date="2020-06" db="EMBL/GenBank/DDBJ databases">
        <title>Helianthus annuus Genome sequencing and assembly Release 2.</title>
        <authorList>
            <person name="Gouzy J."/>
            <person name="Langlade N."/>
            <person name="Munos S."/>
        </authorList>
    </citation>
    <scope>NUCLEOTIDE SEQUENCE</scope>
    <source>
        <tissue evidence="2">Leaves</tissue>
    </source>
</reference>
<reference evidence="3" key="2">
    <citation type="submission" date="2017-02" db="EMBL/GenBank/DDBJ databases">
        <title>Sunflower complete genome.</title>
        <authorList>
            <person name="Langlade N."/>
            <person name="Munos S."/>
        </authorList>
    </citation>
    <scope>NUCLEOTIDE SEQUENCE [LARGE SCALE GENOMIC DNA]</scope>
    <source>
        <tissue evidence="3">Leaves</tissue>
    </source>
</reference>
<name>A0A251TLK0_HELAN</name>
<sequence length="119" mass="13231">MKGRSMHKGGPTLSGTGSPDPNLFLESSRSVGYFNTLSKESDHTDTGTTTLCFLLRTIIKNPPPSLLLASLLLQSPAFSSGYPPPLPVVRRRRLDGYARDGTRWRWWIEECPASELGRR</sequence>
<dbReference type="Gramene" id="mRNA:HanXRQr2_Chr10g0448711">
    <property type="protein sequence ID" value="mRNA:HanXRQr2_Chr10g0448711"/>
    <property type="gene ID" value="HanXRQr2_Chr10g0448711"/>
</dbReference>
<evidence type="ECO:0000313" key="2">
    <source>
        <dbReference type="EMBL" id="KAF5787073.1"/>
    </source>
</evidence>
<dbReference type="AlphaFoldDB" id="A0A251TLK0"/>
<gene>
    <name evidence="3" type="ORF">HannXRQ_Chr10g0304511</name>
    <name evidence="2" type="ORF">HanXRQr2_Chr10g0448711</name>
</gene>
<feature type="region of interest" description="Disordered" evidence="1">
    <location>
        <begin position="1"/>
        <end position="24"/>
    </location>
</feature>
<protein>
    <submittedName>
        <fullName evidence="3">Uncharacterized protein</fullName>
    </submittedName>
</protein>
<feature type="compositionally biased region" description="Polar residues" evidence="1">
    <location>
        <begin position="13"/>
        <end position="24"/>
    </location>
</feature>
<reference evidence="2 4" key="1">
    <citation type="journal article" date="2017" name="Nature">
        <title>The sunflower genome provides insights into oil metabolism, flowering and Asterid evolution.</title>
        <authorList>
            <person name="Badouin H."/>
            <person name="Gouzy J."/>
            <person name="Grassa C.J."/>
            <person name="Murat F."/>
            <person name="Staton S.E."/>
            <person name="Cottret L."/>
            <person name="Lelandais-Briere C."/>
            <person name="Owens G.L."/>
            <person name="Carrere S."/>
            <person name="Mayjonade B."/>
            <person name="Legrand L."/>
            <person name="Gill N."/>
            <person name="Kane N.C."/>
            <person name="Bowers J.E."/>
            <person name="Hubner S."/>
            <person name="Bellec A."/>
            <person name="Berard A."/>
            <person name="Berges H."/>
            <person name="Blanchet N."/>
            <person name="Boniface M.C."/>
            <person name="Brunel D."/>
            <person name="Catrice O."/>
            <person name="Chaidir N."/>
            <person name="Claudel C."/>
            <person name="Donnadieu C."/>
            <person name="Faraut T."/>
            <person name="Fievet G."/>
            <person name="Helmstetter N."/>
            <person name="King M."/>
            <person name="Knapp S.J."/>
            <person name="Lai Z."/>
            <person name="Le Paslier M.C."/>
            <person name="Lippi Y."/>
            <person name="Lorenzon L."/>
            <person name="Mandel J.R."/>
            <person name="Marage G."/>
            <person name="Marchand G."/>
            <person name="Marquand E."/>
            <person name="Bret-Mestries E."/>
            <person name="Morien E."/>
            <person name="Nambeesan S."/>
            <person name="Nguyen T."/>
            <person name="Pegot-Espagnet P."/>
            <person name="Pouilly N."/>
            <person name="Raftis F."/>
            <person name="Sallet E."/>
            <person name="Schiex T."/>
            <person name="Thomas J."/>
            <person name="Vandecasteele C."/>
            <person name="Vares D."/>
            <person name="Vear F."/>
            <person name="Vautrin S."/>
            <person name="Crespi M."/>
            <person name="Mangin B."/>
            <person name="Burke J.M."/>
            <person name="Salse J."/>
            <person name="Munos S."/>
            <person name="Vincourt P."/>
            <person name="Rieseberg L.H."/>
            <person name="Langlade N.B."/>
        </authorList>
    </citation>
    <scope>NUCLEOTIDE SEQUENCE [LARGE SCALE GENOMIC DNA]</scope>
    <source>
        <strain evidence="4">cv. SF193</strain>
        <tissue evidence="2">Leaves</tissue>
    </source>
</reference>
<dbReference type="EMBL" id="CM007899">
    <property type="protein sequence ID" value="OTG11960.1"/>
    <property type="molecule type" value="Genomic_DNA"/>
</dbReference>
<dbReference type="Proteomes" id="UP000215914">
    <property type="component" value="Chromosome 10"/>
</dbReference>
<keyword evidence="4" id="KW-1185">Reference proteome</keyword>
<evidence type="ECO:0000256" key="1">
    <source>
        <dbReference type="SAM" id="MobiDB-lite"/>
    </source>
</evidence>
<dbReference type="InParanoid" id="A0A251TLK0"/>
<dbReference type="EMBL" id="MNCJ02000325">
    <property type="protein sequence ID" value="KAF5787073.1"/>
    <property type="molecule type" value="Genomic_DNA"/>
</dbReference>
<organism evidence="3 4">
    <name type="scientific">Helianthus annuus</name>
    <name type="common">Common sunflower</name>
    <dbReference type="NCBI Taxonomy" id="4232"/>
    <lineage>
        <taxon>Eukaryota</taxon>
        <taxon>Viridiplantae</taxon>
        <taxon>Streptophyta</taxon>
        <taxon>Embryophyta</taxon>
        <taxon>Tracheophyta</taxon>
        <taxon>Spermatophyta</taxon>
        <taxon>Magnoliopsida</taxon>
        <taxon>eudicotyledons</taxon>
        <taxon>Gunneridae</taxon>
        <taxon>Pentapetalae</taxon>
        <taxon>asterids</taxon>
        <taxon>campanulids</taxon>
        <taxon>Asterales</taxon>
        <taxon>Asteraceae</taxon>
        <taxon>Asteroideae</taxon>
        <taxon>Heliantheae alliance</taxon>
        <taxon>Heliantheae</taxon>
        <taxon>Helianthus</taxon>
    </lineage>
</organism>
<evidence type="ECO:0000313" key="4">
    <source>
        <dbReference type="Proteomes" id="UP000215914"/>
    </source>
</evidence>
<evidence type="ECO:0000313" key="3">
    <source>
        <dbReference type="EMBL" id="OTG11960.1"/>
    </source>
</evidence>